<accession>A0ACC2ZUN9</accession>
<dbReference type="EMBL" id="JAPDRQ010000262">
    <property type="protein sequence ID" value="KAJ9651359.1"/>
    <property type="molecule type" value="Genomic_DNA"/>
</dbReference>
<gene>
    <name evidence="1" type="ORF">H2198_009361</name>
</gene>
<dbReference type="Proteomes" id="UP001172386">
    <property type="component" value="Unassembled WGS sequence"/>
</dbReference>
<sequence length="499" mass="56382">MVMNHFLEFLKDNFAFRSWTQMTTGVLKDCELWSTVKRGKFYSIPENELIQQIYKAFKPEIERLKRACAVERGTPPRIEVNGQRLPDTPSELLFGENFDEVNRTLVGVLALRWITNNDYDRFTRGQPDNLKLTIDSFKWLRQYFGSALVSPEDIFALVLAMVVNDLGKDPNLAYDLLAETDKPLFNANHDTILLESARAGLVPCLDYLDAGYKAAVMLGLELGSELNAGQLAQAENVPVNLEGLLVMKGNERAFNLKFMEQILDVAGAQGHIFADGIKNLIEPVFQAFKTVHQVSLSIIKDDCSLRDGYDQILTKRGELLEEKGFRKLSVKSREDRALLRLLTMGRTATLEQAELFDRAFGALGPDYKPMLIHGLNIDAIEVDETAVVPYYMPAMLQETLRSTRGTSNQTEALTSLMRYLARVLRWTDEETNDLPSIQESATWPGVKLYPVQSRVFERNMTQARDTITSPDFIKDPSILDALPPPPGHLLQRRRTSSSV</sequence>
<organism evidence="1 2">
    <name type="scientific">Neophaeococcomyces mojaviensis</name>
    <dbReference type="NCBI Taxonomy" id="3383035"/>
    <lineage>
        <taxon>Eukaryota</taxon>
        <taxon>Fungi</taxon>
        <taxon>Dikarya</taxon>
        <taxon>Ascomycota</taxon>
        <taxon>Pezizomycotina</taxon>
        <taxon>Eurotiomycetes</taxon>
        <taxon>Chaetothyriomycetidae</taxon>
        <taxon>Chaetothyriales</taxon>
        <taxon>Chaetothyriales incertae sedis</taxon>
        <taxon>Neophaeococcomyces</taxon>
    </lineage>
</organism>
<name>A0ACC2ZUN9_9EURO</name>
<reference evidence="1" key="1">
    <citation type="submission" date="2022-10" db="EMBL/GenBank/DDBJ databases">
        <title>Culturing micro-colonial fungi from biological soil crusts in the Mojave desert and describing Neophaeococcomyces mojavensis, and introducing the new genera and species Taxawa tesnikishii.</title>
        <authorList>
            <person name="Kurbessoian T."/>
            <person name="Stajich J.E."/>
        </authorList>
    </citation>
    <scope>NUCLEOTIDE SEQUENCE</scope>
    <source>
        <strain evidence="1">JES_112</strain>
    </source>
</reference>
<comment type="caution">
    <text evidence="1">The sequence shown here is derived from an EMBL/GenBank/DDBJ whole genome shotgun (WGS) entry which is preliminary data.</text>
</comment>
<protein>
    <submittedName>
        <fullName evidence="1">Uncharacterized protein</fullName>
    </submittedName>
</protein>
<keyword evidence="2" id="KW-1185">Reference proteome</keyword>
<evidence type="ECO:0000313" key="2">
    <source>
        <dbReference type="Proteomes" id="UP001172386"/>
    </source>
</evidence>
<evidence type="ECO:0000313" key="1">
    <source>
        <dbReference type="EMBL" id="KAJ9651359.1"/>
    </source>
</evidence>
<proteinExistence type="predicted"/>